<feature type="transmembrane region" description="Helical" evidence="8">
    <location>
        <begin position="514"/>
        <end position="543"/>
    </location>
</feature>
<comment type="similarity">
    <text evidence="2">Belongs to the MscS (TC 1.A.23) family.</text>
</comment>
<dbReference type="InterPro" id="IPR011066">
    <property type="entry name" value="MscS_channel_C_sf"/>
</dbReference>
<keyword evidence="3" id="KW-1003">Cell membrane</keyword>
<evidence type="ECO:0000256" key="5">
    <source>
        <dbReference type="ARBA" id="ARBA00022989"/>
    </source>
</evidence>
<dbReference type="SUPFAM" id="SSF50182">
    <property type="entry name" value="Sm-like ribonucleoproteins"/>
    <property type="match status" value="1"/>
</dbReference>
<evidence type="ECO:0000256" key="4">
    <source>
        <dbReference type="ARBA" id="ARBA00022692"/>
    </source>
</evidence>
<feature type="signal peptide" evidence="9">
    <location>
        <begin position="1"/>
        <end position="27"/>
    </location>
</feature>
<feature type="transmembrane region" description="Helical" evidence="8">
    <location>
        <begin position="444"/>
        <end position="463"/>
    </location>
</feature>
<name>A0A317CCH7_9GAMM</name>
<evidence type="ECO:0000313" key="13">
    <source>
        <dbReference type="Proteomes" id="UP000245539"/>
    </source>
</evidence>
<dbReference type="Pfam" id="PF21082">
    <property type="entry name" value="MS_channel_3rd"/>
    <property type="match status" value="1"/>
</dbReference>
<evidence type="ECO:0000259" key="11">
    <source>
        <dbReference type="Pfam" id="PF21082"/>
    </source>
</evidence>
<feature type="coiled-coil region" evidence="7">
    <location>
        <begin position="120"/>
        <end position="154"/>
    </location>
</feature>
<dbReference type="SUPFAM" id="SSF82689">
    <property type="entry name" value="Mechanosensitive channel protein MscS (YggB), C-terminal domain"/>
    <property type="match status" value="1"/>
</dbReference>
<feature type="chain" id="PRO_5016395635" description="Mechanosensitive ion channel protein MscS" evidence="9">
    <location>
        <begin position="28"/>
        <end position="723"/>
    </location>
</feature>
<evidence type="ECO:0000256" key="9">
    <source>
        <dbReference type="SAM" id="SignalP"/>
    </source>
</evidence>
<comment type="caution">
    <text evidence="12">The sequence shown here is derived from an EMBL/GenBank/DDBJ whole genome shotgun (WGS) entry which is preliminary data.</text>
</comment>
<dbReference type="SUPFAM" id="SSF82861">
    <property type="entry name" value="Mechanosensitive channel protein MscS (YggB), transmembrane region"/>
    <property type="match status" value="1"/>
</dbReference>
<dbReference type="InterPro" id="IPR052702">
    <property type="entry name" value="MscS-like_channel"/>
</dbReference>
<dbReference type="InterPro" id="IPR006685">
    <property type="entry name" value="MscS_channel_2nd"/>
</dbReference>
<evidence type="ECO:0000313" key="12">
    <source>
        <dbReference type="EMBL" id="PWQ95821.1"/>
    </source>
</evidence>
<evidence type="ECO:0000256" key="7">
    <source>
        <dbReference type="SAM" id="Coils"/>
    </source>
</evidence>
<reference evidence="12 13" key="1">
    <citation type="submission" date="2018-05" db="EMBL/GenBank/DDBJ databases">
        <title>Leucothrix arctica sp. nov., isolated from Arctic seawater.</title>
        <authorList>
            <person name="Choi A."/>
            <person name="Baek K."/>
        </authorList>
    </citation>
    <scope>NUCLEOTIDE SEQUENCE [LARGE SCALE GENOMIC DNA]</scope>
    <source>
        <strain evidence="12 13">JCM 18388</strain>
    </source>
</reference>
<protein>
    <recommendedName>
        <fullName evidence="14">Mechanosensitive ion channel protein MscS</fullName>
    </recommendedName>
</protein>
<evidence type="ECO:0000259" key="10">
    <source>
        <dbReference type="Pfam" id="PF00924"/>
    </source>
</evidence>
<proteinExistence type="inferred from homology"/>
<keyword evidence="7" id="KW-0175">Coiled coil</keyword>
<dbReference type="Pfam" id="PF00924">
    <property type="entry name" value="MS_channel_2nd"/>
    <property type="match status" value="1"/>
</dbReference>
<evidence type="ECO:0000256" key="8">
    <source>
        <dbReference type="SAM" id="Phobius"/>
    </source>
</evidence>
<dbReference type="GO" id="GO:0005886">
    <property type="term" value="C:plasma membrane"/>
    <property type="evidence" value="ECO:0007669"/>
    <property type="project" value="UniProtKB-SubCell"/>
</dbReference>
<feature type="transmembrane region" description="Helical" evidence="8">
    <location>
        <begin position="483"/>
        <end position="508"/>
    </location>
</feature>
<keyword evidence="6 8" id="KW-0472">Membrane</keyword>
<evidence type="ECO:0000256" key="2">
    <source>
        <dbReference type="ARBA" id="ARBA00008017"/>
    </source>
</evidence>
<dbReference type="Gene3D" id="3.30.70.100">
    <property type="match status" value="1"/>
</dbReference>
<keyword evidence="4 8" id="KW-0812">Transmembrane</keyword>
<dbReference type="AlphaFoldDB" id="A0A317CCH7"/>
<dbReference type="GO" id="GO:0008381">
    <property type="term" value="F:mechanosensitive monoatomic ion channel activity"/>
    <property type="evidence" value="ECO:0007669"/>
    <property type="project" value="UniProtKB-ARBA"/>
</dbReference>
<keyword evidence="9" id="KW-0732">Signal</keyword>
<feature type="coiled-coil region" evidence="7">
    <location>
        <begin position="193"/>
        <end position="255"/>
    </location>
</feature>
<evidence type="ECO:0000256" key="6">
    <source>
        <dbReference type="ARBA" id="ARBA00023136"/>
    </source>
</evidence>
<feature type="domain" description="Mechanosensitive ion channel MscS" evidence="10">
    <location>
        <begin position="530"/>
        <end position="597"/>
    </location>
</feature>
<evidence type="ECO:0000256" key="1">
    <source>
        <dbReference type="ARBA" id="ARBA00004651"/>
    </source>
</evidence>
<dbReference type="InterPro" id="IPR049278">
    <property type="entry name" value="MS_channel_C"/>
</dbReference>
<dbReference type="RefSeq" id="WP_109838293.1">
    <property type="nucleotide sequence ID" value="NZ_QGKM01000041.1"/>
</dbReference>
<gene>
    <name evidence="12" type="ORF">DKW60_14060</name>
</gene>
<keyword evidence="5 8" id="KW-1133">Transmembrane helix</keyword>
<dbReference type="OrthoDB" id="9799209at2"/>
<dbReference type="Proteomes" id="UP000245539">
    <property type="component" value="Unassembled WGS sequence"/>
</dbReference>
<dbReference type="InterPro" id="IPR023408">
    <property type="entry name" value="MscS_beta-dom_sf"/>
</dbReference>
<dbReference type="PANTHER" id="PTHR30347">
    <property type="entry name" value="POTASSIUM CHANNEL RELATED"/>
    <property type="match status" value="1"/>
</dbReference>
<dbReference type="PANTHER" id="PTHR30347:SF1">
    <property type="entry name" value="MECHANOSENSITIVE CHANNEL MSCK"/>
    <property type="match status" value="1"/>
</dbReference>
<dbReference type="InterPro" id="IPR011014">
    <property type="entry name" value="MscS_channel_TM-2"/>
</dbReference>
<sequence>MKLLLTVCRYLLIVGLGGLLLCTNVYAEDEAEESVLVPWPMRLEATWWDAFSKADTRQLQQKVTDAQADLAYIKEPESTAELAQQVSELFSQYYQKRTTPLPITPIDVAEEKAQYSLAEVQQLVSERRKAESELQLMQSNLTQLDEEFQGKKAEVVAAAIVYKRLQNSGENNLLEGLDWLNKQLSQALLSLNNSVLDQQLKDQQSAIEHLKTQEALHIERLVVLPETKVEAEREISRQELIAESHRSELERLKTNELTIGSDTDEARTQRIVLGQNILAREAALRLAQGKIIANQTIIDIASFDQVMSDEKRDIVREHQKAAEDSLKALELWLDTAQDRVRQEEELLASIRDVAEKSADNTQDASLSSAALVERSQKSLDELNRFAKDFELLMAIVESKLSMSARGAEVLVEKADDTIRHSWKTFKDWMVVPLFSINNTPVDSFGVLNFLLIMFVGWLIARLFRKGVTKVSERSTKGMQASSVATLSRIFSVVLLGIALLVGFSSLGIDVTKLALVASALSIGIGFGLQNIINNFVSGVILLFERSMKVGDYIELPTGVVGEVREINIRSTVVTTNSNIDIIVPNSEFVNNSVTNWTMSDSNLRIKLPFTVAYGCDKERLREVVLEAVLKQPYTLNIIDKHYPQLRLSGFGDNALNFDLVVWIKPGWSKRPGRVKAAYNWVIDDVLREHHFEIPFPQRDVHIKYENKEAPGLILPDESPAPQS</sequence>
<accession>A0A317CCH7</accession>
<dbReference type="InterPro" id="IPR010920">
    <property type="entry name" value="LSM_dom_sf"/>
</dbReference>
<evidence type="ECO:0000256" key="3">
    <source>
        <dbReference type="ARBA" id="ARBA00022475"/>
    </source>
</evidence>
<dbReference type="Gene3D" id="1.10.287.1260">
    <property type="match status" value="1"/>
</dbReference>
<comment type="subcellular location">
    <subcellularLocation>
        <location evidence="1">Cell membrane</location>
        <topology evidence="1">Multi-pass membrane protein</topology>
    </subcellularLocation>
</comment>
<evidence type="ECO:0008006" key="14">
    <source>
        <dbReference type="Google" id="ProtNLM"/>
    </source>
</evidence>
<dbReference type="EMBL" id="QGKM01000041">
    <property type="protein sequence ID" value="PWQ95821.1"/>
    <property type="molecule type" value="Genomic_DNA"/>
</dbReference>
<keyword evidence="13" id="KW-1185">Reference proteome</keyword>
<dbReference type="Gene3D" id="2.30.30.60">
    <property type="match status" value="1"/>
</dbReference>
<organism evidence="12 13">
    <name type="scientific">Leucothrix pacifica</name>
    <dbReference type="NCBI Taxonomy" id="1247513"/>
    <lineage>
        <taxon>Bacteria</taxon>
        <taxon>Pseudomonadati</taxon>
        <taxon>Pseudomonadota</taxon>
        <taxon>Gammaproteobacteria</taxon>
        <taxon>Thiotrichales</taxon>
        <taxon>Thiotrichaceae</taxon>
        <taxon>Leucothrix</taxon>
    </lineage>
</organism>
<feature type="domain" description="Mechanosensitive ion channel MscS C-terminal" evidence="11">
    <location>
        <begin position="605"/>
        <end position="693"/>
    </location>
</feature>